<evidence type="ECO:0000313" key="1">
    <source>
        <dbReference type="EMBL" id="GFN79211.1"/>
    </source>
</evidence>
<dbReference type="AlphaFoldDB" id="A0AAV3Y9T4"/>
<organism evidence="1 2">
    <name type="scientific">Plakobranchus ocellatus</name>
    <dbReference type="NCBI Taxonomy" id="259542"/>
    <lineage>
        <taxon>Eukaryota</taxon>
        <taxon>Metazoa</taxon>
        <taxon>Spiralia</taxon>
        <taxon>Lophotrochozoa</taxon>
        <taxon>Mollusca</taxon>
        <taxon>Gastropoda</taxon>
        <taxon>Heterobranchia</taxon>
        <taxon>Euthyneura</taxon>
        <taxon>Panpulmonata</taxon>
        <taxon>Sacoglossa</taxon>
        <taxon>Placobranchoidea</taxon>
        <taxon>Plakobranchidae</taxon>
        <taxon>Plakobranchus</taxon>
    </lineage>
</organism>
<protein>
    <submittedName>
        <fullName evidence="1">Uncharacterized protein</fullName>
    </submittedName>
</protein>
<sequence>MKRPGPDLRADNSCLVTPVCLISSGPELRPLRTRFFWPTLTKSERRIIKYILATYPQVKVLRPDCPMASGHQQRQPS</sequence>
<accession>A0AAV3Y9T4</accession>
<reference evidence="1 2" key="1">
    <citation type="journal article" date="2021" name="Elife">
        <title>Chloroplast acquisition without the gene transfer in kleptoplastic sea slugs, Plakobranchus ocellatus.</title>
        <authorList>
            <person name="Maeda T."/>
            <person name="Takahashi S."/>
            <person name="Yoshida T."/>
            <person name="Shimamura S."/>
            <person name="Takaki Y."/>
            <person name="Nagai Y."/>
            <person name="Toyoda A."/>
            <person name="Suzuki Y."/>
            <person name="Arimoto A."/>
            <person name="Ishii H."/>
            <person name="Satoh N."/>
            <person name="Nishiyama T."/>
            <person name="Hasebe M."/>
            <person name="Maruyama T."/>
            <person name="Minagawa J."/>
            <person name="Obokata J."/>
            <person name="Shigenobu S."/>
        </authorList>
    </citation>
    <scope>NUCLEOTIDE SEQUENCE [LARGE SCALE GENOMIC DNA]</scope>
</reference>
<dbReference type="EMBL" id="BLXT01000641">
    <property type="protein sequence ID" value="GFN79211.1"/>
    <property type="molecule type" value="Genomic_DNA"/>
</dbReference>
<dbReference type="Proteomes" id="UP000735302">
    <property type="component" value="Unassembled WGS sequence"/>
</dbReference>
<gene>
    <name evidence="1" type="ORF">PoB_000571700</name>
</gene>
<name>A0AAV3Y9T4_9GAST</name>
<keyword evidence="2" id="KW-1185">Reference proteome</keyword>
<comment type="caution">
    <text evidence="1">The sequence shown here is derived from an EMBL/GenBank/DDBJ whole genome shotgun (WGS) entry which is preliminary data.</text>
</comment>
<proteinExistence type="predicted"/>
<evidence type="ECO:0000313" key="2">
    <source>
        <dbReference type="Proteomes" id="UP000735302"/>
    </source>
</evidence>